<dbReference type="InterPro" id="IPR050229">
    <property type="entry name" value="GlpE_sulfurtransferase"/>
</dbReference>
<accession>A0ABM9HI02</accession>
<evidence type="ECO:0000313" key="3">
    <source>
        <dbReference type="Proteomes" id="UP001157733"/>
    </source>
</evidence>
<dbReference type="SMART" id="SM00450">
    <property type="entry name" value="RHOD"/>
    <property type="match status" value="1"/>
</dbReference>
<dbReference type="Pfam" id="PF00581">
    <property type="entry name" value="Rhodanese"/>
    <property type="match status" value="1"/>
</dbReference>
<proteinExistence type="predicted"/>
<dbReference type="InterPro" id="IPR001763">
    <property type="entry name" value="Rhodanese-like_dom"/>
</dbReference>
<name>A0ABM9HI02_9BACT</name>
<dbReference type="RefSeq" id="WP_282012508.1">
    <property type="nucleotide sequence ID" value="NZ_OX336137.1"/>
</dbReference>
<dbReference type="PANTHER" id="PTHR43031:SF1">
    <property type="entry name" value="PYRIDINE NUCLEOTIDE-DISULPHIDE OXIDOREDUCTASE"/>
    <property type="match status" value="1"/>
</dbReference>
<evidence type="ECO:0000313" key="2">
    <source>
        <dbReference type="EMBL" id="CAI2719693.1"/>
    </source>
</evidence>
<keyword evidence="3" id="KW-1185">Reference proteome</keyword>
<protein>
    <submittedName>
        <fullName evidence="2">Rhodanese-like protein, Thiosulfate sulfurtransferase glpE</fullName>
    </submittedName>
</protein>
<dbReference type="SUPFAM" id="SSF52821">
    <property type="entry name" value="Rhodanese/Cell cycle control phosphatase"/>
    <property type="match status" value="1"/>
</dbReference>
<gene>
    <name evidence="2" type="ORF">NSPWAT_2837</name>
</gene>
<dbReference type="InterPro" id="IPR036873">
    <property type="entry name" value="Rhodanese-like_dom_sf"/>
</dbReference>
<dbReference type="EMBL" id="OX336137">
    <property type="protein sequence ID" value="CAI2719693.1"/>
    <property type="molecule type" value="Genomic_DNA"/>
</dbReference>
<feature type="domain" description="Rhodanese" evidence="1">
    <location>
        <begin position="16"/>
        <end position="101"/>
    </location>
</feature>
<dbReference type="Proteomes" id="UP001157733">
    <property type="component" value="Chromosome"/>
</dbReference>
<dbReference type="CDD" id="cd00158">
    <property type="entry name" value="RHOD"/>
    <property type="match status" value="1"/>
</dbReference>
<evidence type="ECO:0000259" key="1">
    <source>
        <dbReference type="PROSITE" id="PS50206"/>
    </source>
</evidence>
<dbReference type="PROSITE" id="PS50206">
    <property type="entry name" value="RHODANESE_3"/>
    <property type="match status" value="1"/>
</dbReference>
<organism evidence="2 3">
    <name type="scientific">Nitrospina watsonii</name>
    <dbReference type="NCBI Taxonomy" id="1323948"/>
    <lineage>
        <taxon>Bacteria</taxon>
        <taxon>Pseudomonadati</taxon>
        <taxon>Nitrospinota/Tectimicrobiota group</taxon>
        <taxon>Nitrospinota</taxon>
        <taxon>Nitrospinia</taxon>
        <taxon>Nitrospinales</taxon>
        <taxon>Nitrospinaceae</taxon>
        <taxon>Nitrospina</taxon>
    </lineage>
</organism>
<reference evidence="2 3" key="1">
    <citation type="submission" date="2022-09" db="EMBL/GenBank/DDBJ databases">
        <authorList>
            <person name="Kop L."/>
        </authorList>
    </citation>
    <scope>NUCLEOTIDE SEQUENCE [LARGE SCALE GENOMIC DNA]</scope>
    <source>
        <strain evidence="2 3">347</strain>
    </source>
</reference>
<dbReference type="Gene3D" id="3.40.250.10">
    <property type="entry name" value="Rhodanese-like domain"/>
    <property type="match status" value="1"/>
</dbReference>
<dbReference type="PANTHER" id="PTHR43031">
    <property type="entry name" value="FAD-DEPENDENT OXIDOREDUCTASE"/>
    <property type="match status" value="1"/>
</dbReference>
<sequence>MEHISVDELHERVSDMGPDDLILDVRTDEEFEEGHIKGARNQTHEEVAGIAEDLKKYKNVYVHCKMGGRAKQAAETLEEAGLSNIICVSQGGMQRWMDMGWEME</sequence>